<sequence length="277" mass="31682">MERIVTNVTAEQAITMLGPGDILVDCTGCKSLIRDHLATGPESGNKDANTFNIQLEYAIVVTFVYGQQYQCNEHCKYYKNEQNLHYKFIPAVDRTFYDGNLTFVSGIVNITPEDFETMPATFDGQWLRINFPQVAGSMDNFIDKIKQETHGEIIGDLDIVRIPLNLYRARNATNRNWLAAEGNDHPFTTSPVFVVGDSALGSPYFQSISLGLESAMHLAALIGQRNLQLADMLNRYELYMYKQWLRVYMRSKMIKHNKDLLETIDEPLRLLELLHIY</sequence>
<dbReference type="RefSeq" id="WP_279300295.1">
    <property type="nucleotide sequence ID" value="NZ_JAOTIF010000051.1"/>
</dbReference>
<name>A0A9X3BA26_9BACT</name>
<protein>
    <recommendedName>
        <fullName evidence="3">FAD-binding domain-containing protein</fullName>
    </recommendedName>
</protein>
<reference evidence="1" key="2">
    <citation type="submission" date="2023-04" db="EMBL/GenBank/DDBJ databases">
        <title>Paracnuella aquatica gen. nov., sp. nov., a member of the family Chitinophagaceae isolated from a hot spring.</title>
        <authorList>
            <person name="Wang C."/>
        </authorList>
    </citation>
    <scope>NUCLEOTIDE SEQUENCE</scope>
    <source>
        <strain evidence="1">LB-8</strain>
    </source>
</reference>
<comment type="caution">
    <text evidence="1">The sequence shown here is derived from an EMBL/GenBank/DDBJ whole genome shotgun (WGS) entry which is preliminary data.</text>
</comment>
<reference evidence="1" key="1">
    <citation type="submission" date="2022-09" db="EMBL/GenBank/DDBJ databases">
        <authorList>
            <person name="Yuan C."/>
            <person name="Ke Z."/>
        </authorList>
    </citation>
    <scope>NUCLEOTIDE SEQUENCE</scope>
    <source>
        <strain evidence="1">LB-8</strain>
    </source>
</reference>
<dbReference type="EMBL" id="JAOTIF010000051">
    <property type="protein sequence ID" value="MCU7552860.1"/>
    <property type="molecule type" value="Genomic_DNA"/>
</dbReference>
<proteinExistence type="predicted"/>
<organism evidence="1 2">
    <name type="scientific">Paraflavisolibacter caeni</name>
    <dbReference type="NCBI Taxonomy" id="2982496"/>
    <lineage>
        <taxon>Bacteria</taxon>
        <taxon>Pseudomonadati</taxon>
        <taxon>Bacteroidota</taxon>
        <taxon>Chitinophagia</taxon>
        <taxon>Chitinophagales</taxon>
        <taxon>Chitinophagaceae</taxon>
        <taxon>Paraflavisolibacter</taxon>
    </lineage>
</organism>
<gene>
    <name evidence="1" type="ORF">OCK74_27320</name>
</gene>
<dbReference type="Proteomes" id="UP001155483">
    <property type="component" value="Unassembled WGS sequence"/>
</dbReference>
<evidence type="ECO:0008006" key="3">
    <source>
        <dbReference type="Google" id="ProtNLM"/>
    </source>
</evidence>
<evidence type="ECO:0000313" key="1">
    <source>
        <dbReference type="EMBL" id="MCU7552860.1"/>
    </source>
</evidence>
<dbReference type="SUPFAM" id="SSF51905">
    <property type="entry name" value="FAD/NAD(P)-binding domain"/>
    <property type="match status" value="1"/>
</dbReference>
<dbReference type="AlphaFoldDB" id="A0A9X3BA26"/>
<accession>A0A9X3BA26</accession>
<dbReference type="InterPro" id="IPR036188">
    <property type="entry name" value="FAD/NAD-bd_sf"/>
</dbReference>
<keyword evidence="2" id="KW-1185">Reference proteome</keyword>
<evidence type="ECO:0000313" key="2">
    <source>
        <dbReference type="Proteomes" id="UP001155483"/>
    </source>
</evidence>